<sequence>VILILVIQVGTAALVGQPCGIKKENVKAKIQQLLTSKSVVKMESTNKDIHPETVQKLKDMLDQYNVHAKGFRMARDRLEANDSNDLRLKLIFERTSDGRIYNQPTVSEVAALIVGDVDYASCRDIILEKQSGRLKRIDEFHPSYLAYQYPLIFPYGEDGFRRGTKLREDAHKAFSTVLGRWIYNDGIRKIILDYQ</sequence>
<keyword evidence="1" id="KW-0547">Nucleotide-binding</keyword>
<dbReference type="PANTHER" id="PTHR45786">
    <property type="entry name" value="DNA BINDING PROTEIN-LIKE"/>
    <property type="match status" value="1"/>
</dbReference>
<reference evidence="1 2" key="2">
    <citation type="journal article" date="2017" name="Front. Plant Sci.">
        <title>Gene Classification and Mining of Molecular Markers Useful in Red Clover (Trifolium pratense) Breeding.</title>
        <authorList>
            <person name="Istvanek J."/>
            <person name="Dluhosova J."/>
            <person name="Dluhos P."/>
            <person name="Patkova L."/>
            <person name="Nedelnik J."/>
            <person name="Repkova J."/>
        </authorList>
    </citation>
    <scope>NUCLEOTIDE SEQUENCE [LARGE SCALE GENOMIC DNA]</scope>
    <source>
        <strain evidence="2">cv. Tatra</strain>
        <tissue evidence="1">Young leaves</tissue>
    </source>
</reference>
<dbReference type="STRING" id="57577.A0A2K3JK20"/>
<keyword evidence="1" id="KW-0347">Helicase</keyword>
<reference evidence="1 2" key="1">
    <citation type="journal article" date="2014" name="Am. J. Bot.">
        <title>Genome assembly and annotation for red clover (Trifolium pratense; Fabaceae).</title>
        <authorList>
            <person name="Istvanek J."/>
            <person name="Jaros M."/>
            <person name="Krenek A."/>
            <person name="Repkova J."/>
        </authorList>
    </citation>
    <scope>NUCLEOTIDE SEQUENCE [LARGE SCALE GENOMIC DNA]</scope>
    <source>
        <strain evidence="2">cv. Tatra</strain>
        <tissue evidence="1">Young leaves</tissue>
    </source>
</reference>
<evidence type="ECO:0000313" key="1">
    <source>
        <dbReference type="EMBL" id="PNX54374.1"/>
    </source>
</evidence>
<evidence type="ECO:0000313" key="2">
    <source>
        <dbReference type="Proteomes" id="UP000236291"/>
    </source>
</evidence>
<accession>A0A2K3JK20</accession>
<keyword evidence="1" id="KW-0067">ATP-binding</keyword>
<feature type="non-terminal residue" evidence="1">
    <location>
        <position position="1"/>
    </location>
</feature>
<proteinExistence type="predicted"/>
<comment type="caution">
    <text evidence="1">The sequence shown here is derived from an EMBL/GenBank/DDBJ whole genome shotgun (WGS) entry which is preliminary data.</text>
</comment>
<dbReference type="EMBL" id="ASHM01067736">
    <property type="protein sequence ID" value="PNX54374.1"/>
    <property type="molecule type" value="Genomic_DNA"/>
</dbReference>
<organism evidence="1 2">
    <name type="scientific">Trifolium pratense</name>
    <name type="common">Red clover</name>
    <dbReference type="NCBI Taxonomy" id="57577"/>
    <lineage>
        <taxon>Eukaryota</taxon>
        <taxon>Viridiplantae</taxon>
        <taxon>Streptophyta</taxon>
        <taxon>Embryophyta</taxon>
        <taxon>Tracheophyta</taxon>
        <taxon>Spermatophyta</taxon>
        <taxon>Magnoliopsida</taxon>
        <taxon>eudicotyledons</taxon>
        <taxon>Gunneridae</taxon>
        <taxon>Pentapetalae</taxon>
        <taxon>rosids</taxon>
        <taxon>fabids</taxon>
        <taxon>Fabales</taxon>
        <taxon>Fabaceae</taxon>
        <taxon>Papilionoideae</taxon>
        <taxon>50 kb inversion clade</taxon>
        <taxon>NPAAA clade</taxon>
        <taxon>Hologalegina</taxon>
        <taxon>IRL clade</taxon>
        <taxon>Trifolieae</taxon>
        <taxon>Trifolium</taxon>
    </lineage>
</organism>
<dbReference type="AlphaFoldDB" id="A0A2K3JK20"/>
<gene>
    <name evidence="1" type="ORF">L195_g047993</name>
</gene>
<name>A0A2K3JK20_TRIPR</name>
<dbReference type="Proteomes" id="UP000236291">
    <property type="component" value="Unassembled WGS sequence"/>
</dbReference>
<dbReference type="GO" id="GO:0004386">
    <property type="term" value="F:helicase activity"/>
    <property type="evidence" value="ECO:0007669"/>
    <property type="project" value="UniProtKB-KW"/>
</dbReference>
<dbReference type="PANTHER" id="PTHR45786:SF66">
    <property type="entry name" value="HOOK MOTIF PROTEIN, PUTATIVE-RELATED"/>
    <property type="match status" value="1"/>
</dbReference>
<keyword evidence="1" id="KW-0378">Hydrolase</keyword>
<protein>
    <submittedName>
        <fullName evidence="1">Helicase-like protein</fullName>
    </submittedName>
</protein>